<evidence type="ECO:0000313" key="1">
    <source>
        <dbReference type="EMBL" id="CUI15780.1"/>
    </source>
</evidence>
<name>A0A0U5JAI2_9BACT</name>
<dbReference type="PATRIC" id="fig|389348.3.peg.166"/>
<protein>
    <submittedName>
        <fullName evidence="1">Uncharacterized protein</fullName>
    </submittedName>
</protein>
<accession>A0A0U5JAI2</accession>
<dbReference type="InParanoid" id="A0A0U5JAI2"/>
<dbReference type="KEGG" id="pnl:PNK_0142"/>
<gene>
    <name evidence="1" type="ORF">PNK_0142</name>
</gene>
<reference evidence="2" key="1">
    <citation type="submission" date="2015-09" db="EMBL/GenBank/DDBJ databases">
        <authorList>
            <person name="Bertelli C."/>
        </authorList>
    </citation>
    <scope>NUCLEOTIDE SEQUENCE [LARGE SCALE GENOMIC DNA]</scope>
    <source>
        <strain evidence="2">KNic</strain>
    </source>
</reference>
<dbReference type="AlphaFoldDB" id="A0A0U5JAI2"/>
<sequence>MLEFVFLPVGHSLDDSELRNGICLGANDRRACQVANGMNGKRWLAWDREGMYKRSVFCVYSKINIFGCLSDRV</sequence>
<organism evidence="1 2">
    <name type="scientific">Candidatus Protochlamydia naegleriophila</name>
    <dbReference type="NCBI Taxonomy" id="389348"/>
    <lineage>
        <taxon>Bacteria</taxon>
        <taxon>Pseudomonadati</taxon>
        <taxon>Chlamydiota</taxon>
        <taxon>Chlamydiia</taxon>
        <taxon>Parachlamydiales</taxon>
        <taxon>Parachlamydiaceae</taxon>
        <taxon>Candidatus Protochlamydia</taxon>
    </lineage>
</organism>
<proteinExistence type="predicted"/>
<evidence type="ECO:0000313" key="2">
    <source>
        <dbReference type="Proteomes" id="UP000069902"/>
    </source>
</evidence>
<dbReference type="STRING" id="389348.PNK_0142"/>
<dbReference type="Proteomes" id="UP000069902">
    <property type="component" value="Chromosome cPNK"/>
</dbReference>
<dbReference type="EMBL" id="LN879502">
    <property type="protein sequence ID" value="CUI15780.1"/>
    <property type="molecule type" value="Genomic_DNA"/>
</dbReference>
<keyword evidence="2" id="KW-1185">Reference proteome</keyword>